<keyword evidence="6" id="KW-0175">Coiled coil</keyword>
<keyword evidence="5" id="KW-0998">Cell outer membrane</keyword>
<evidence type="ECO:0000256" key="6">
    <source>
        <dbReference type="SAM" id="Coils"/>
    </source>
</evidence>
<comment type="caution">
    <text evidence="7">The sequence shown here is derived from an EMBL/GenBank/DDBJ whole genome shotgun (WGS) entry which is preliminary data.</text>
</comment>
<keyword evidence="3" id="KW-0812">Transmembrane</keyword>
<comment type="subcellular location">
    <subcellularLocation>
        <location evidence="1">Cell outer membrane</location>
    </subcellularLocation>
</comment>
<accession>A0A7C4UGC2</accession>
<reference evidence="7" key="1">
    <citation type="journal article" date="2020" name="mSystems">
        <title>Genome- and Community-Level Interaction Insights into Carbon Utilization and Element Cycling Functions of Hydrothermarchaeota in Hydrothermal Sediment.</title>
        <authorList>
            <person name="Zhou Z."/>
            <person name="Liu Y."/>
            <person name="Xu W."/>
            <person name="Pan J."/>
            <person name="Luo Z.H."/>
            <person name="Li M."/>
        </authorList>
    </citation>
    <scope>NUCLEOTIDE SEQUENCE [LARGE SCALE GENOMIC DNA]</scope>
    <source>
        <strain evidence="7">SpSt-780</strain>
    </source>
</reference>
<dbReference type="AlphaFoldDB" id="A0A7C4UGC2"/>
<dbReference type="GO" id="GO:1990281">
    <property type="term" value="C:efflux pump complex"/>
    <property type="evidence" value="ECO:0007669"/>
    <property type="project" value="TreeGrafter"/>
</dbReference>
<evidence type="ECO:0000313" key="7">
    <source>
        <dbReference type="EMBL" id="HGW91798.1"/>
    </source>
</evidence>
<proteinExistence type="predicted"/>
<evidence type="ECO:0000256" key="1">
    <source>
        <dbReference type="ARBA" id="ARBA00004442"/>
    </source>
</evidence>
<feature type="coiled-coil region" evidence="6">
    <location>
        <begin position="341"/>
        <end position="386"/>
    </location>
</feature>
<evidence type="ECO:0000256" key="4">
    <source>
        <dbReference type="ARBA" id="ARBA00023136"/>
    </source>
</evidence>
<evidence type="ECO:0000256" key="3">
    <source>
        <dbReference type="ARBA" id="ARBA00022692"/>
    </source>
</evidence>
<keyword evidence="2" id="KW-1134">Transmembrane beta strand</keyword>
<dbReference type="PANTHER" id="PTHR30026">
    <property type="entry name" value="OUTER MEMBRANE PROTEIN TOLC"/>
    <property type="match status" value="1"/>
</dbReference>
<dbReference type="GO" id="GO:0015562">
    <property type="term" value="F:efflux transmembrane transporter activity"/>
    <property type="evidence" value="ECO:0007669"/>
    <property type="project" value="InterPro"/>
</dbReference>
<dbReference type="GO" id="GO:0009279">
    <property type="term" value="C:cell outer membrane"/>
    <property type="evidence" value="ECO:0007669"/>
    <property type="project" value="UniProtKB-SubCell"/>
</dbReference>
<gene>
    <name evidence="7" type="ORF">ENV67_04570</name>
</gene>
<dbReference type="SUPFAM" id="SSF56954">
    <property type="entry name" value="Outer membrane efflux proteins (OEP)"/>
    <property type="match status" value="1"/>
</dbReference>
<keyword evidence="4" id="KW-0472">Membrane</keyword>
<dbReference type="Gene3D" id="1.20.1600.10">
    <property type="entry name" value="Outer membrane efflux proteins (OEP)"/>
    <property type="match status" value="1"/>
</dbReference>
<dbReference type="GO" id="GO:0015288">
    <property type="term" value="F:porin activity"/>
    <property type="evidence" value="ECO:0007669"/>
    <property type="project" value="TreeGrafter"/>
</dbReference>
<sequence length="442" mass="52278">MIICIFSLTLIEAESLALKNSRDIIILEENLRALEDEYRSSVFSFTPSIYFKSDIPSISYYSDEIYYPSFPEPIPYWERYDEKGGEIGITSLLPTGGELSFSYRLYNYQETYNLYKGREYYEQGLNLSLSQPISFMIASWERIREKKIMIEEQRINLRMKKKEILKNVIRNYIEIYIYNKIKGLTEDISKSAEFSIDELDYLYKNGLIDKVEYLRRKGKYGLILLENMRIEMSLEEVIHNLESLTGCDKIDVSEPEILEIKGKPLPYESFLLSRLELEKEFYLIKLSHLKNELYPSLDISLSLGLRGKGDIEDAMVLKKNMYNIGVSLKFPVFDLSKRFEISSIKHKIRSIEEEMEKEKKEVDFKRDEMERKKIEIRKRMDVLKDMLSASEEILKGCDIEKIPFNERIEIITDYINSLKSFGDIMKEYFILSIDFENMEIEK</sequence>
<protein>
    <submittedName>
        <fullName evidence="7">TolC family protein</fullName>
    </submittedName>
</protein>
<dbReference type="EMBL" id="DTHG01000057">
    <property type="protein sequence ID" value="HGW91798.1"/>
    <property type="molecule type" value="Genomic_DNA"/>
</dbReference>
<name>A0A7C4UGC2_UNCW3</name>
<evidence type="ECO:0000256" key="2">
    <source>
        <dbReference type="ARBA" id="ARBA00022452"/>
    </source>
</evidence>
<dbReference type="InterPro" id="IPR051906">
    <property type="entry name" value="TolC-like"/>
</dbReference>
<organism evidence="7">
    <name type="scientific">candidate division WOR-3 bacterium</name>
    <dbReference type="NCBI Taxonomy" id="2052148"/>
    <lineage>
        <taxon>Bacteria</taxon>
        <taxon>Bacteria division WOR-3</taxon>
    </lineage>
</organism>
<evidence type="ECO:0000256" key="5">
    <source>
        <dbReference type="ARBA" id="ARBA00023237"/>
    </source>
</evidence>
<dbReference type="PANTHER" id="PTHR30026:SF20">
    <property type="entry name" value="OUTER MEMBRANE PROTEIN TOLC"/>
    <property type="match status" value="1"/>
</dbReference>